<accession>A0A080Z7R3</accession>
<dbReference type="Proteomes" id="UP000028582">
    <property type="component" value="Unassembled WGS sequence"/>
</dbReference>
<name>A0A080Z7R3_PHYNI</name>
<gene>
    <name evidence="2" type="ORF">F444_19449</name>
</gene>
<proteinExistence type="predicted"/>
<comment type="caution">
    <text evidence="2">The sequence shown here is derived from an EMBL/GenBank/DDBJ whole genome shotgun (WGS) entry which is preliminary data.</text>
</comment>
<evidence type="ECO:0000313" key="2">
    <source>
        <dbReference type="EMBL" id="ETO62674.1"/>
    </source>
</evidence>
<reference evidence="2 3" key="1">
    <citation type="submission" date="2013-11" db="EMBL/GenBank/DDBJ databases">
        <title>The Genome Sequence of Phytophthora parasitica P1976.</title>
        <authorList>
            <consortium name="The Broad Institute Genomics Platform"/>
            <person name="Russ C."/>
            <person name="Tyler B."/>
            <person name="Panabieres F."/>
            <person name="Shan W."/>
            <person name="Tripathy S."/>
            <person name="Grunwald N."/>
            <person name="Machado M."/>
            <person name="Johnson C.S."/>
            <person name="Walker B."/>
            <person name="Young S."/>
            <person name="Zeng Q."/>
            <person name="Gargeya S."/>
            <person name="Fitzgerald M."/>
            <person name="Haas B."/>
            <person name="Abouelleil A."/>
            <person name="Allen A.W."/>
            <person name="Alvarado L."/>
            <person name="Arachchi H.M."/>
            <person name="Berlin A.M."/>
            <person name="Chapman S.B."/>
            <person name="Gainer-Dewar J."/>
            <person name="Goldberg J."/>
            <person name="Griggs A."/>
            <person name="Gujja S."/>
            <person name="Hansen M."/>
            <person name="Howarth C."/>
            <person name="Imamovic A."/>
            <person name="Ireland A."/>
            <person name="Larimer J."/>
            <person name="McCowan C."/>
            <person name="Murphy C."/>
            <person name="Pearson M."/>
            <person name="Poon T.W."/>
            <person name="Priest M."/>
            <person name="Roberts A."/>
            <person name="Saif S."/>
            <person name="Shea T."/>
            <person name="Sisk P."/>
            <person name="Sykes S."/>
            <person name="Wortman J."/>
            <person name="Nusbaum C."/>
            <person name="Birren B."/>
        </authorList>
    </citation>
    <scope>NUCLEOTIDE SEQUENCE [LARGE SCALE GENOMIC DNA]</scope>
    <source>
        <strain evidence="2 3">P1976</strain>
    </source>
</reference>
<protein>
    <submittedName>
        <fullName evidence="2">Uncharacterized protein</fullName>
    </submittedName>
</protein>
<dbReference type="EMBL" id="ANJA01003554">
    <property type="protein sequence ID" value="ETO62674.1"/>
    <property type="molecule type" value="Genomic_DNA"/>
</dbReference>
<feature type="region of interest" description="Disordered" evidence="1">
    <location>
        <begin position="1"/>
        <end position="29"/>
    </location>
</feature>
<organism evidence="2 3">
    <name type="scientific">Phytophthora nicotianae P1976</name>
    <dbReference type="NCBI Taxonomy" id="1317066"/>
    <lineage>
        <taxon>Eukaryota</taxon>
        <taxon>Sar</taxon>
        <taxon>Stramenopiles</taxon>
        <taxon>Oomycota</taxon>
        <taxon>Peronosporomycetes</taxon>
        <taxon>Peronosporales</taxon>
        <taxon>Peronosporaceae</taxon>
        <taxon>Phytophthora</taxon>
    </lineage>
</organism>
<sequence length="152" mass="16662">MSDPPTIEQRTDGTGGLSQTAPQRKQMPRNRVTAFECACALLRTEKVEQLQATYKSLESKWGGTEHSQAEGMVLSLIGQGVPDAPVRAIFGVGGPKIARLKAVTKNGVDTLHTRRQRSRPSHSYSDDDMKFLVTDGNLKKDIHVRIVIYGGT</sequence>
<dbReference type="OrthoDB" id="143825at2759"/>
<evidence type="ECO:0000256" key="1">
    <source>
        <dbReference type="SAM" id="MobiDB-lite"/>
    </source>
</evidence>
<evidence type="ECO:0000313" key="3">
    <source>
        <dbReference type="Proteomes" id="UP000028582"/>
    </source>
</evidence>
<dbReference type="AlphaFoldDB" id="A0A080Z7R3"/>